<dbReference type="SUPFAM" id="SSF56672">
    <property type="entry name" value="DNA/RNA polymerases"/>
    <property type="match status" value="1"/>
</dbReference>
<organism evidence="4 5">
    <name type="scientific">Leptotrombidium deliense</name>
    <dbReference type="NCBI Taxonomy" id="299467"/>
    <lineage>
        <taxon>Eukaryota</taxon>
        <taxon>Metazoa</taxon>
        <taxon>Ecdysozoa</taxon>
        <taxon>Arthropoda</taxon>
        <taxon>Chelicerata</taxon>
        <taxon>Arachnida</taxon>
        <taxon>Acari</taxon>
        <taxon>Acariformes</taxon>
        <taxon>Trombidiformes</taxon>
        <taxon>Prostigmata</taxon>
        <taxon>Anystina</taxon>
        <taxon>Parasitengona</taxon>
        <taxon>Trombiculoidea</taxon>
        <taxon>Trombiculidae</taxon>
        <taxon>Leptotrombidium</taxon>
    </lineage>
</organism>
<evidence type="ECO:0000313" key="5">
    <source>
        <dbReference type="Proteomes" id="UP000288716"/>
    </source>
</evidence>
<keyword evidence="2" id="KW-0511">Multifunctional enzyme</keyword>
<dbReference type="Pfam" id="PF00078">
    <property type="entry name" value="RVT_1"/>
    <property type="match status" value="1"/>
</dbReference>
<feature type="domain" description="Reverse transcriptase" evidence="3">
    <location>
        <begin position="87"/>
        <end position="300"/>
    </location>
</feature>
<sequence length="459" mass="53188">MGREWIRHFFSGNPFTVIKEIREQEKLKLKEILEKHKELFDGDVGVIKESDVKVTLKSDATPIFLKARPVAYALIPKIDKELDSLIKKDILYKVSHSDWATPIVPVLKENGDVRICADFKVTLNQRSEIVQHPLPSFNEVLYKLKNGKYFSKIDVKQAFHQLNVSEESRKYFTINTHRGLFRYKRLPFGFHGAPALWQESIEKILAGIDKVVAFMDDIIIPGETEDENLRLTEEVLQRFEDFGIKVNKEKCEFLKTEMKCLGHVFTSNGVKMDPTKIKALLEAPAPENVEQTKSWCGFVNYYRDFIPDLGNIMYPITRLLRKDFSFKWCFNCEQAFRKIKEIIASDIVLAPFNPSRKTIISCDASSYGYGAVFSQIDDKGIRRPVAFCSRVQSDTERKRSQFQKEAGVIIYAIQYWHKLLWGFHFTIETDHKPLTGFFNPSKQMADTASMLMLRWQAIL</sequence>
<dbReference type="VEuPathDB" id="VectorBase:LDEU011746"/>
<dbReference type="PANTHER" id="PTHR37984:SF5">
    <property type="entry name" value="PROTEIN NYNRIN-LIKE"/>
    <property type="match status" value="1"/>
</dbReference>
<accession>A0A443RYJ4</accession>
<dbReference type="EMBL" id="NCKV01018510">
    <property type="protein sequence ID" value="RWS20294.1"/>
    <property type="molecule type" value="Genomic_DNA"/>
</dbReference>
<dbReference type="Pfam" id="PF17919">
    <property type="entry name" value="RT_RNaseH_2"/>
    <property type="match status" value="1"/>
</dbReference>
<dbReference type="STRING" id="299467.A0A443RYJ4"/>
<dbReference type="CDD" id="cd09274">
    <property type="entry name" value="RNase_HI_RT_Ty3"/>
    <property type="match status" value="1"/>
</dbReference>
<dbReference type="Gene3D" id="3.30.70.270">
    <property type="match status" value="2"/>
</dbReference>
<dbReference type="Proteomes" id="UP000288716">
    <property type="component" value="Unassembled WGS sequence"/>
</dbReference>
<feature type="non-terminal residue" evidence="4">
    <location>
        <position position="459"/>
    </location>
</feature>
<name>A0A443RYJ4_9ACAR</name>
<dbReference type="AlphaFoldDB" id="A0A443RYJ4"/>
<comment type="caution">
    <text evidence="4">The sequence shown here is derived from an EMBL/GenBank/DDBJ whole genome shotgun (WGS) entry which is preliminary data.</text>
</comment>
<dbReference type="PANTHER" id="PTHR37984">
    <property type="entry name" value="PROTEIN CBG26694"/>
    <property type="match status" value="1"/>
</dbReference>
<dbReference type="GO" id="GO:0003964">
    <property type="term" value="F:RNA-directed DNA polymerase activity"/>
    <property type="evidence" value="ECO:0007669"/>
    <property type="project" value="UniProtKB-EC"/>
</dbReference>
<dbReference type="Gene3D" id="3.10.10.10">
    <property type="entry name" value="HIV Type 1 Reverse Transcriptase, subunit A, domain 1"/>
    <property type="match status" value="1"/>
</dbReference>
<evidence type="ECO:0000259" key="3">
    <source>
        <dbReference type="PROSITE" id="PS50878"/>
    </source>
</evidence>
<keyword evidence="5" id="KW-1185">Reference proteome</keyword>
<dbReference type="FunFam" id="3.30.70.270:FF:000020">
    <property type="entry name" value="Transposon Tf2-6 polyprotein-like Protein"/>
    <property type="match status" value="1"/>
</dbReference>
<dbReference type="InterPro" id="IPR050951">
    <property type="entry name" value="Retrovirus_Pol_polyprotein"/>
</dbReference>
<dbReference type="OrthoDB" id="6512428at2759"/>
<evidence type="ECO:0000256" key="1">
    <source>
        <dbReference type="ARBA" id="ARBA00012493"/>
    </source>
</evidence>
<dbReference type="PROSITE" id="PS50878">
    <property type="entry name" value="RT_POL"/>
    <property type="match status" value="1"/>
</dbReference>
<dbReference type="InterPro" id="IPR043502">
    <property type="entry name" value="DNA/RNA_pol_sf"/>
</dbReference>
<protein>
    <recommendedName>
        <fullName evidence="1">RNA-directed DNA polymerase</fullName>
        <ecNumber evidence="1">2.7.7.49</ecNumber>
    </recommendedName>
</protein>
<dbReference type="InterPro" id="IPR043128">
    <property type="entry name" value="Rev_trsase/Diguanyl_cyclase"/>
</dbReference>
<dbReference type="InterPro" id="IPR041577">
    <property type="entry name" value="RT_RNaseH_2"/>
</dbReference>
<evidence type="ECO:0000256" key="2">
    <source>
        <dbReference type="ARBA" id="ARBA00023268"/>
    </source>
</evidence>
<dbReference type="CDD" id="cd01647">
    <property type="entry name" value="RT_LTR"/>
    <property type="match status" value="1"/>
</dbReference>
<dbReference type="InterPro" id="IPR000477">
    <property type="entry name" value="RT_dom"/>
</dbReference>
<proteinExistence type="predicted"/>
<evidence type="ECO:0000313" key="4">
    <source>
        <dbReference type="EMBL" id="RWS20294.1"/>
    </source>
</evidence>
<reference evidence="4 5" key="1">
    <citation type="journal article" date="2018" name="Gigascience">
        <title>Genomes of trombidid mites reveal novel predicted allergens and laterally-transferred genes associated with secondary metabolism.</title>
        <authorList>
            <person name="Dong X."/>
            <person name="Chaisiri K."/>
            <person name="Xia D."/>
            <person name="Armstrong S.D."/>
            <person name="Fang Y."/>
            <person name="Donnelly M.J."/>
            <person name="Kadowaki T."/>
            <person name="McGarry J.W."/>
            <person name="Darby A.C."/>
            <person name="Makepeace B.L."/>
        </authorList>
    </citation>
    <scope>NUCLEOTIDE SEQUENCE [LARGE SCALE GENOMIC DNA]</scope>
    <source>
        <strain evidence="4">UoL-UT</strain>
    </source>
</reference>
<dbReference type="EC" id="2.7.7.49" evidence="1"/>
<gene>
    <name evidence="4" type="ORF">B4U80_01830</name>
</gene>